<accession>A0A537LU15</accession>
<keyword evidence="2 5" id="KW-0690">Ribosome biogenesis</keyword>
<evidence type="ECO:0000259" key="6">
    <source>
        <dbReference type="Pfam" id="PF01782"/>
    </source>
</evidence>
<dbReference type="PANTHER" id="PTHR33692:SF1">
    <property type="entry name" value="RIBOSOME MATURATION FACTOR RIMM"/>
    <property type="match status" value="1"/>
</dbReference>
<sequence length="180" mass="18993">MAALPAYVVVGRIARPHGIRGELRLVPDTDFPERLARLGEAVLLKDGRPTPVRVASVRAHGNAMLIKLAGIDSVASAEQWRGADLAVPRGEAAALPQGRHYVFEIVGLRVITEGGQEVGTVREILRTGSNDVYVVQGPAPSGAGQRAGREYLVPAISSVVLSIEPAAGRMVIRPLAGLLD</sequence>
<evidence type="ECO:0000256" key="4">
    <source>
        <dbReference type="ARBA" id="ARBA00023186"/>
    </source>
</evidence>
<comment type="function">
    <text evidence="5">An accessory protein needed during the final step in the assembly of 30S ribosomal subunit, possibly for assembly of the head region. Essential for efficient processing of 16S rRNA. May be needed both before and after RbfA during the maturation of 16S rRNA. It has affinity for free ribosomal 30S subunits but not for 70S ribosomes.</text>
</comment>
<dbReference type="GO" id="GO:0042274">
    <property type="term" value="P:ribosomal small subunit biogenesis"/>
    <property type="evidence" value="ECO:0007669"/>
    <property type="project" value="UniProtKB-UniRule"/>
</dbReference>
<keyword evidence="4 5" id="KW-0143">Chaperone</keyword>
<gene>
    <name evidence="5 9" type="primary">rimM</name>
    <name evidence="9" type="ORF">E6G98_05750</name>
    <name evidence="8" type="ORF">E6G99_11585</name>
</gene>
<dbReference type="GO" id="GO:0005840">
    <property type="term" value="C:ribosome"/>
    <property type="evidence" value="ECO:0007669"/>
    <property type="project" value="InterPro"/>
</dbReference>
<dbReference type="Gene3D" id="2.30.30.240">
    <property type="entry name" value="PRC-barrel domain"/>
    <property type="match status" value="1"/>
</dbReference>
<feature type="domain" description="RimM N-terminal" evidence="6">
    <location>
        <begin position="9"/>
        <end position="89"/>
    </location>
</feature>
<dbReference type="Gene3D" id="2.40.30.60">
    <property type="entry name" value="RimM"/>
    <property type="match status" value="1"/>
</dbReference>
<protein>
    <recommendedName>
        <fullName evidence="5">Ribosome maturation factor RimM</fullName>
    </recommendedName>
</protein>
<comment type="similarity">
    <text evidence="5">Belongs to the RimM family.</text>
</comment>
<comment type="caution">
    <text evidence="9">The sequence shown here is derived from an EMBL/GenBank/DDBJ whole genome shotgun (WGS) entry which is preliminary data.</text>
</comment>
<feature type="domain" description="PRC-barrel" evidence="7">
    <location>
        <begin position="100"/>
        <end position="178"/>
    </location>
</feature>
<dbReference type="InterPro" id="IPR027275">
    <property type="entry name" value="PRC-brl_dom"/>
</dbReference>
<dbReference type="NCBIfam" id="TIGR02273">
    <property type="entry name" value="16S_RimM"/>
    <property type="match status" value="1"/>
</dbReference>
<evidence type="ECO:0000256" key="1">
    <source>
        <dbReference type="ARBA" id="ARBA00022490"/>
    </source>
</evidence>
<evidence type="ECO:0000256" key="5">
    <source>
        <dbReference type="HAMAP-Rule" id="MF_00014"/>
    </source>
</evidence>
<dbReference type="EMBL" id="VBAI01000076">
    <property type="protein sequence ID" value="TMJ11157.1"/>
    <property type="molecule type" value="Genomic_DNA"/>
</dbReference>
<dbReference type="GO" id="GO:0006364">
    <property type="term" value="P:rRNA processing"/>
    <property type="evidence" value="ECO:0007669"/>
    <property type="project" value="UniProtKB-UniRule"/>
</dbReference>
<keyword evidence="1 5" id="KW-0963">Cytoplasm</keyword>
<dbReference type="AlphaFoldDB" id="A0A537LU15"/>
<dbReference type="Pfam" id="PF05239">
    <property type="entry name" value="PRC"/>
    <property type="match status" value="1"/>
</dbReference>
<keyword evidence="3 5" id="KW-0698">rRNA processing</keyword>
<dbReference type="InterPro" id="IPR002676">
    <property type="entry name" value="RimM_N"/>
</dbReference>
<name>A0A537LU15_9BACT</name>
<organism evidence="9 10">
    <name type="scientific">Candidatus Segetimicrobium genomatis</name>
    <dbReference type="NCBI Taxonomy" id="2569760"/>
    <lineage>
        <taxon>Bacteria</taxon>
        <taxon>Bacillati</taxon>
        <taxon>Candidatus Sysuimicrobiota</taxon>
        <taxon>Candidatus Sysuimicrobiia</taxon>
        <taxon>Candidatus Sysuimicrobiales</taxon>
        <taxon>Candidatus Segetimicrobiaceae</taxon>
        <taxon>Candidatus Segetimicrobium</taxon>
    </lineage>
</organism>
<dbReference type="InterPro" id="IPR009000">
    <property type="entry name" value="Transl_B-barrel_sf"/>
</dbReference>
<comment type="subunit">
    <text evidence="5">Binds ribosomal protein uS19.</text>
</comment>
<evidence type="ECO:0000313" key="8">
    <source>
        <dbReference type="EMBL" id="TMJ03208.1"/>
    </source>
</evidence>
<dbReference type="HAMAP" id="MF_00014">
    <property type="entry name" value="Ribosome_mat_RimM"/>
    <property type="match status" value="1"/>
</dbReference>
<dbReference type="PANTHER" id="PTHR33692">
    <property type="entry name" value="RIBOSOME MATURATION FACTOR RIMM"/>
    <property type="match status" value="1"/>
</dbReference>
<dbReference type="SUPFAM" id="SSF50447">
    <property type="entry name" value="Translation proteins"/>
    <property type="match status" value="1"/>
</dbReference>
<evidence type="ECO:0000259" key="7">
    <source>
        <dbReference type="Pfam" id="PF05239"/>
    </source>
</evidence>
<dbReference type="Proteomes" id="UP000318661">
    <property type="component" value="Unassembled WGS sequence"/>
</dbReference>
<comment type="domain">
    <text evidence="5">The PRC barrel domain binds ribosomal protein uS19.</text>
</comment>
<evidence type="ECO:0000256" key="2">
    <source>
        <dbReference type="ARBA" id="ARBA00022517"/>
    </source>
</evidence>
<evidence type="ECO:0000313" key="9">
    <source>
        <dbReference type="EMBL" id="TMJ11157.1"/>
    </source>
</evidence>
<dbReference type="GO" id="GO:0043022">
    <property type="term" value="F:ribosome binding"/>
    <property type="evidence" value="ECO:0007669"/>
    <property type="project" value="InterPro"/>
</dbReference>
<dbReference type="InterPro" id="IPR036976">
    <property type="entry name" value="RimM_N_sf"/>
</dbReference>
<dbReference type="Pfam" id="PF01782">
    <property type="entry name" value="RimM"/>
    <property type="match status" value="1"/>
</dbReference>
<dbReference type="GO" id="GO:0005737">
    <property type="term" value="C:cytoplasm"/>
    <property type="evidence" value="ECO:0007669"/>
    <property type="project" value="UniProtKB-SubCell"/>
</dbReference>
<dbReference type="Proteomes" id="UP000315217">
    <property type="component" value="Unassembled WGS sequence"/>
</dbReference>
<reference evidence="10 11" key="1">
    <citation type="journal article" date="2019" name="Nat. Microbiol.">
        <title>Mediterranean grassland soil C-N compound turnover is dependent on rainfall and depth, and is mediated by genomically divergent microorganisms.</title>
        <authorList>
            <person name="Diamond S."/>
            <person name="Andeer P.F."/>
            <person name="Li Z."/>
            <person name="Crits-Christoph A."/>
            <person name="Burstein D."/>
            <person name="Anantharaman K."/>
            <person name="Lane K.R."/>
            <person name="Thomas B.C."/>
            <person name="Pan C."/>
            <person name="Northen T.R."/>
            <person name="Banfield J.F."/>
        </authorList>
    </citation>
    <scope>NUCLEOTIDE SEQUENCE [LARGE SCALE GENOMIC DNA]</scope>
    <source>
        <strain evidence="9">NP_1</strain>
        <strain evidence="8">NP_2</strain>
    </source>
</reference>
<evidence type="ECO:0000313" key="10">
    <source>
        <dbReference type="Proteomes" id="UP000315217"/>
    </source>
</evidence>
<dbReference type="EMBL" id="VBAJ01000283">
    <property type="protein sequence ID" value="TMJ03208.1"/>
    <property type="molecule type" value="Genomic_DNA"/>
</dbReference>
<dbReference type="InterPro" id="IPR011961">
    <property type="entry name" value="RimM"/>
</dbReference>
<evidence type="ECO:0000256" key="3">
    <source>
        <dbReference type="ARBA" id="ARBA00022552"/>
    </source>
</evidence>
<dbReference type="SUPFAM" id="SSF50346">
    <property type="entry name" value="PRC-barrel domain"/>
    <property type="match status" value="1"/>
</dbReference>
<dbReference type="InterPro" id="IPR011033">
    <property type="entry name" value="PRC_barrel-like_sf"/>
</dbReference>
<comment type="subcellular location">
    <subcellularLocation>
        <location evidence="5">Cytoplasm</location>
    </subcellularLocation>
</comment>
<proteinExistence type="inferred from homology"/>
<evidence type="ECO:0000313" key="11">
    <source>
        <dbReference type="Proteomes" id="UP000318661"/>
    </source>
</evidence>